<gene>
    <name evidence="2" type="ORF">E2C01_028233</name>
</gene>
<dbReference type="AlphaFoldDB" id="A0A5B7EJX9"/>
<evidence type="ECO:0000313" key="3">
    <source>
        <dbReference type="Proteomes" id="UP000324222"/>
    </source>
</evidence>
<evidence type="ECO:0000313" key="2">
    <source>
        <dbReference type="EMBL" id="MPC34830.1"/>
    </source>
</evidence>
<keyword evidence="3" id="KW-1185">Reference proteome</keyword>
<feature type="compositionally biased region" description="Pro residues" evidence="1">
    <location>
        <begin position="92"/>
        <end position="103"/>
    </location>
</feature>
<comment type="caution">
    <text evidence="2">The sequence shown here is derived from an EMBL/GenBank/DDBJ whole genome shotgun (WGS) entry which is preliminary data.</text>
</comment>
<sequence length="103" mass="11511">MSSRNYSSLYAGDRKPKSAGHISRCTAAYTENINTRQENIEQSVASKLRVLSSIKTNSHHLSSRVHELFCVFPAAPPRPARSRLPHSHPDPPRSIPPRSLPQE</sequence>
<protein>
    <submittedName>
        <fullName evidence="2">Uncharacterized protein</fullName>
    </submittedName>
</protein>
<accession>A0A5B7EJX9</accession>
<proteinExistence type="predicted"/>
<name>A0A5B7EJX9_PORTR</name>
<feature type="region of interest" description="Disordered" evidence="1">
    <location>
        <begin position="76"/>
        <end position="103"/>
    </location>
</feature>
<evidence type="ECO:0000256" key="1">
    <source>
        <dbReference type="SAM" id="MobiDB-lite"/>
    </source>
</evidence>
<feature type="region of interest" description="Disordered" evidence="1">
    <location>
        <begin position="1"/>
        <end position="20"/>
    </location>
</feature>
<dbReference type="Proteomes" id="UP000324222">
    <property type="component" value="Unassembled WGS sequence"/>
</dbReference>
<dbReference type="EMBL" id="VSRR010003140">
    <property type="protein sequence ID" value="MPC34830.1"/>
    <property type="molecule type" value="Genomic_DNA"/>
</dbReference>
<reference evidence="2 3" key="1">
    <citation type="submission" date="2019-05" db="EMBL/GenBank/DDBJ databases">
        <title>Another draft genome of Portunus trituberculatus and its Hox gene families provides insights of decapod evolution.</title>
        <authorList>
            <person name="Jeong J.-H."/>
            <person name="Song I."/>
            <person name="Kim S."/>
            <person name="Choi T."/>
            <person name="Kim D."/>
            <person name="Ryu S."/>
            <person name="Kim W."/>
        </authorList>
    </citation>
    <scope>NUCLEOTIDE SEQUENCE [LARGE SCALE GENOMIC DNA]</scope>
    <source>
        <tissue evidence="2">Muscle</tissue>
    </source>
</reference>
<organism evidence="2 3">
    <name type="scientific">Portunus trituberculatus</name>
    <name type="common">Swimming crab</name>
    <name type="synonym">Neptunus trituberculatus</name>
    <dbReference type="NCBI Taxonomy" id="210409"/>
    <lineage>
        <taxon>Eukaryota</taxon>
        <taxon>Metazoa</taxon>
        <taxon>Ecdysozoa</taxon>
        <taxon>Arthropoda</taxon>
        <taxon>Crustacea</taxon>
        <taxon>Multicrustacea</taxon>
        <taxon>Malacostraca</taxon>
        <taxon>Eumalacostraca</taxon>
        <taxon>Eucarida</taxon>
        <taxon>Decapoda</taxon>
        <taxon>Pleocyemata</taxon>
        <taxon>Brachyura</taxon>
        <taxon>Eubrachyura</taxon>
        <taxon>Portunoidea</taxon>
        <taxon>Portunidae</taxon>
        <taxon>Portuninae</taxon>
        <taxon>Portunus</taxon>
    </lineage>
</organism>